<dbReference type="EMBL" id="LFWU01000056">
    <property type="protein sequence ID" value="KON32701.1"/>
    <property type="molecule type" value="Genomic_DNA"/>
</dbReference>
<keyword evidence="1" id="KW-0812">Transmembrane</keyword>
<keyword evidence="1" id="KW-1133">Transmembrane helix</keyword>
<proteinExistence type="predicted"/>
<reference evidence="2 3" key="1">
    <citation type="submission" date="2015-06" db="EMBL/GenBank/DDBJ databases">
        <title>New insights into the roles of widespread benthic archaea in carbon and nitrogen cycling.</title>
        <authorList>
            <person name="Lazar C.S."/>
            <person name="Baker B.J."/>
            <person name="Seitz K.W."/>
            <person name="Hyde A.S."/>
            <person name="Dick G.J."/>
            <person name="Hinrichs K.-U."/>
            <person name="Teske A.P."/>
        </authorList>
    </citation>
    <scope>NUCLEOTIDE SEQUENCE [LARGE SCALE GENOMIC DNA]</scope>
    <source>
        <strain evidence="2">SG8-32-1</strain>
    </source>
</reference>
<name>A0A0M0BX03_9ARCH</name>
<organism evidence="2 3">
    <name type="scientific">miscellaneous Crenarchaeota group-1 archaeon SG8-32-1</name>
    <dbReference type="NCBI Taxonomy" id="1685124"/>
    <lineage>
        <taxon>Archaea</taxon>
        <taxon>Candidatus Bathyarchaeota</taxon>
        <taxon>MCG-1</taxon>
    </lineage>
</organism>
<evidence type="ECO:0000256" key="1">
    <source>
        <dbReference type="SAM" id="Phobius"/>
    </source>
</evidence>
<gene>
    <name evidence="2" type="ORF">AC477_02575</name>
</gene>
<dbReference type="AlphaFoldDB" id="A0A0M0BX03"/>
<dbReference type="Proteomes" id="UP000037237">
    <property type="component" value="Unassembled WGS sequence"/>
</dbReference>
<sequence>MKTFFPKEITSIVGDYMKKSFLIVFLTVLIIVSLVVVGILLVDLTEDQESGKLYSFPISVDSKIYIITVKSNYSSAPEVSYFGLDKSVSVDFIGGPENAFCNITIPSDLIWGELSVIDKYYKMSDAYYTQSNNSTHNSIYFTFNHIALTKHFEIRGTEGVPELNT</sequence>
<protein>
    <submittedName>
        <fullName evidence="2">Uncharacterized protein</fullName>
    </submittedName>
</protein>
<comment type="caution">
    <text evidence="2">The sequence shown here is derived from an EMBL/GenBank/DDBJ whole genome shotgun (WGS) entry which is preliminary data.</text>
</comment>
<evidence type="ECO:0000313" key="2">
    <source>
        <dbReference type="EMBL" id="KON32701.1"/>
    </source>
</evidence>
<feature type="transmembrane region" description="Helical" evidence="1">
    <location>
        <begin position="21"/>
        <end position="42"/>
    </location>
</feature>
<accession>A0A0M0BX03</accession>
<evidence type="ECO:0000313" key="3">
    <source>
        <dbReference type="Proteomes" id="UP000037237"/>
    </source>
</evidence>
<keyword evidence="1" id="KW-0472">Membrane</keyword>